<organism evidence="1 2">
    <name type="scientific">Alteribacter keqinensis</name>
    <dbReference type="NCBI Taxonomy" id="2483800"/>
    <lineage>
        <taxon>Bacteria</taxon>
        <taxon>Bacillati</taxon>
        <taxon>Bacillota</taxon>
        <taxon>Bacilli</taxon>
        <taxon>Bacillales</taxon>
        <taxon>Bacillaceae</taxon>
        <taxon>Alteribacter</taxon>
    </lineage>
</organism>
<keyword evidence="2" id="KW-1185">Reference proteome</keyword>
<dbReference type="AlphaFoldDB" id="A0A3M7TPX9"/>
<proteinExistence type="predicted"/>
<name>A0A3M7TPX9_9BACI</name>
<evidence type="ECO:0000313" key="1">
    <source>
        <dbReference type="EMBL" id="RNA67694.1"/>
    </source>
</evidence>
<accession>A0A3M7TPX9</accession>
<comment type="caution">
    <text evidence="1">The sequence shown here is derived from an EMBL/GenBank/DDBJ whole genome shotgun (WGS) entry which is preliminary data.</text>
</comment>
<protein>
    <submittedName>
        <fullName evidence="1">Uncharacterized protein</fullName>
    </submittedName>
</protein>
<dbReference type="Proteomes" id="UP000278746">
    <property type="component" value="Unassembled WGS sequence"/>
</dbReference>
<reference evidence="1 2" key="1">
    <citation type="submission" date="2018-10" db="EMBL/GenBank/DDBJ databases">
        <title>Bacillus Keqinensis sp. nov., a moderately halophilic bacterium isolated from a saline-alkaline lake.</title>
        <authorList>
            <person name="Wang H."/>
        </authorList>
    </citation>
    <scope>NUCLEOTIDE SEQUENCE [LARGE SCALE GENOMIC DNA]</scope>
    <source>
        <strain evidence="1 2">KQ-3</strain>
    </source>
</reference>
<evidence type="ECO:0000313" key="2">
    <source>
        <dbReference type="Proteomes" id="UP000278746"/>
    </source>
</evidence>
<sequence>MLQQWDRVPGSPIYPLCSLFRSKFRELKDVLLTVHLSAALQVIVTGLGDHGDIRRRFSGDHKQAAFL</sequence>
<gene>
    <name evidence="1" type="ORF">EBO34_13320</name>
</gene>
<dbReference type="EMBL" id="RHIB01000002">
    <property type="protein sequence ID" value="RNA67694.1"/>
    <property type="molecule type" value="Genomic_DNA"/>
</dbReference>